<sequence length="37" mass="3986">MLAPEISTFMVIVVSVVSSSPLTQRLGGGPDRRRTAR</sequence>
<protein>
    <submittedName>
        <fullName evidence="1">Uncharacterized protein</fullName>
    </submittedName>
</protein>
<proteinExistence type="predicted"/>
<evidence type="ECO:0000313" key="1">
    <source>
        <dbReference type="EMBL" id="QKG23918.1"/>
    </source>
</evidence>
<accession>A0A7D3VVU1</accession>
<dbReference type="EMBL" id="CP053892">
    <property type="protein sequence ID" value="QKG23918.1"/>
    <property type="molecule type" value="Genomic_DNA"/>
</dbReference>
<name>A0A7D3VVU1_ACTVE</name>
<dbReference type="AlphaFoldDB" id="A0A7D3VVU1"/>
<evidence type="ECO:0000313" key="2">
    <source>
        <dbReference type="Proteomes" id="UP000501240"/>
    </source>
</evidence>
<reference evidence="1 2" key="1">
    <citation type="submission" date="2020-05" db="EMBL/GenBank/DDBJ databases">
        <title>Actinomadura verrucosospora NRRL-B18236 (PFL_A860) Genome sequencing and assembly.</title>
        <authorList>
            <person name="Samborskyy M."/>
        </authorList>
    </citation>
    <scope>NUCLEOTIDE SEQUENCE [LARGE SCALE GENOMIC DNA]</scope>
    <source>
        <strain evidence="1 2">NRRL:B18236</strain>
    </source>
</reference>
<dbReference type="Proteomes" id="UP000501240">
    <property type="component" value="Chromosome"/>
</dbReference>
<keyword evidence="2" id="KW-1185">Reference proteome</keyword>
<organism evidence="1 2">
    <name type="scientific">Actinomadura verrucosospora</name>
    <dbReference type="NCBI Taxonomy" id="46165"/>
    <lineage>
        <taxon>Bacteria</taxon>
        <taxon>Bacillati</taxon>
        <taxon>Actinomycetota</taxon>
        <taxon>Actinomycetes</taxon>
        <taxon>Streptosporangiales</taxon>
        <taxon>Thermomonosporaceae</taxon>
        <taxon>Actinomadura</taxon>
    </lineage>
</organism>
<gene>
    <name evidence="1" type="ORF">ACTIVE_5561</name>
</gene>